<dbReference type="KEGG" id="hyh:D3Y59_03465"/>
<evidence type="ECO:0000313" key="2">
    <source>
        <dbReference type="EMBL" id="AYA36204.1"/>
    </source>
</evidence>
<dbReference type="Proteomes" id="UP000262802">
    <property type="component" value="Chromosome"/>
</dbReference>
<dbReference type="InterPro" id="IPR011604">
    <property type="entry name" value="PDDEXK-like_dom_sf"/>
</dbReference>
<accession>A0A3B7QWL4</accession>
<dbReference type="InterPro" id="IPR038726">
    <property type="entry name" value="PDDEXK_AddAB-type"/>
</dbReference>
<dbReference type="RefSeq" id="WP_119443791.1">
    <property type="nucleotide sequence ID" value="NZ_CP032317.1"/>
</dbReference>
<name>A0A3B7QWL4_9BACT</name>
<dbReference type="EMBL" id="CP032317">
    <property type="protein sequence ID" value="AYA36204.1"/>
    <property type="molecule type" value="Genomic_DNA"/>
</dbReference>
<proteinExistence type="predicted"/>
<organism evidence="2 3">
    <name type="scientific">Hymenobacter oligotrophus</name>
    <dbReference type="NCBI Taxonomy" id="2319843"/>
    <lineage>
        <taxon>Bacteria</taxon>
        <taxon>Pseudomonadati</taxon>
        <taxon>Bacteroidota</taxon>
        <taxon>Cytophagia</taxon>
        <taxon>Cytophagales</taxon>
        <taxon>Hymenobacteraceae</taxon>
        <taxon>Hymenobacter</taxon>
    </lineage>
</organism>
<dbReference type="InterPro" id="IPR027417">
    <property type="entry name" value="P-loop_NTPase"/>
</dbReference>
<dbReference type="AlphaFoldDB" id="A0A3B7QWL4"/>
<evidence type="ECO:0000259" key="1">
    <source>
        <dbReference type="Pfam" id="PF12705"/>
    </source>
</evidence>
<sequence length="1037" mass="116686">MSYPAAATPSALASASEALSLQPFLRQAAQDLLGRFSGNELSDLVVVVPTRRAVVYLKNELALAAPKGEAIWSPRVASMEDYMVELAGVQVEEPIALQLLLFDILRELDPKLDFDLFTGWSRLLLDDFSALDQNLADPAGLFEYLSEAKALERWDLTDTPTPASATAAWFRFWDDLEKVYRRLRRRLKDQALAYPGLAYRLAVDRMQQRLQDNPAQVPQHIFLGLGTLSRAEQYLIRLLLKQAKAEVRFDTDRFYLDGESPNRAGLPFRRIADYLDLGPAAFGFAETGSEDLLRTLPRQIRLIGVANNSMQGKVAGQLVAEALQTAPKASVAVVLPDETLLLPVLHGLPPEQVPQFNVTMGLSFRSTPLFNLIDLLFEVHLTGVREGETGPDYGVRRYHHLTVSKLLAHPFLRRYEQWLDRQPDQQQYHGVLDDICRQIVKRNAVLLSEDELRDLGRHHPLVEALFRPWRNCDDVVRACYEVIDLLRDVYRQEHTAIEAEYLYLFYTLVRQLDSAFDCREQRPSVRSFRRFLYEQMGRTRLPFSGEPIAQVQVMGLLETRALDFDHVIILSCNENILPAPKRNTSLFPYDVLTKYGMPTYAEHEAATSHQFWRLLQRAKRVDLVHILPGSEGVQAGERSRFLLQIENDLRIQNPNLELLDLTASATVTPEGFEVGGEVARGSATAPTNQVPLGQHLTTGNRQLTTQKYEGDLVLEKDWEMLGAIRGLLERGLSASGLNQFLTCSLQFYFSRVAKFQEQETVAEDLGADVFGTAVHYVLEELMRPYVTDGRAISADDVESWKPRVADLLERGLALDDGNETTTPHQQLPDEGLNHVLRGVGRHLVQRYLDSLITQIQADGPLKVVGLEEQLHGTVFVETKAGDRVAVRLIGFADRIDELPDGRRRIIDYKTGSVHGASLNLMGGSRSKRTPAEAMERMVTEAGGGTDKVRQLWLYRLMLAQRGYAAADAAIVPLRSPDPAPLSADLGFMTAEGQLFEETSQQVLTRLVDRMLDPQEPIRKTDDLNVCQWCPYKGICAR</sequence>
<protein>
    <submittedName>
        <fullName evidence="2">PD-(D/E)XK nuclease family protein</fullName>
    </submittedName>
</protein>
<feature type="domain" description="PD-(D/E)XK endonuclease-like" evidence="1">
    <location>
        <begin position="732"/>
        <end position="1035"/>
    </location>
</feature>
<reference evidence="2 3" key="1">
    <citation type="submission" date="2018-09" db="EMBL/GenBank/DDBJ databases">
        <title>Hymenobacter medium sp. nov., isolated from R2A medium.</title>
        <authorList>
            <person name="Yingchao G."/>
        </authorList>
    </citation>
    <scope>NUCLEOTIDE SEQUENCE [LARGE SCALE GENOMIC DNA]</scope>
    <source>
        <strain evidence="3">sh-6</strain>
    </source>
</reference>
<gene>
    <name evidence="2" type="ORF">D3Y59_03465</name>
</gene>
<keyword evidence="3" id="KW-1185">Reference proteome</keyword>
<evidence type="ECO:0000313" key="3">
    <source>
        <dbReference type="Proteomes" id="UP000262802"/>
    </source>
</evidence>
<dbReference type="Gene3D" id="3.90.320.10">
    <property type="match status" value="1"/>
</dbReference>
<dbReference type="OrthoDB" id="9762792at2"/>
<dbReference type="Pfam" id="PF12705">
    <property type="entry name" value="PDDEXK_1"/>
    <property type="match status" value="1"/>
</dbReference>
<dbReference type="SUPFAM" id="SSF52540">
    <property type="entry name" value="P-loop containing nucleoside triphosphate hydrolases"/>
    <property type="match status" value="1"/>
</dbReference>